<dbReference type="InterPro" id="IPR051012">
    <property type="entry name" value="CellSynth/LPSAsmb/PSIAsmb"/>
</dbReference>
<dbReference type="SMART" id="SM00028">
    <property type="entry name" value="TPR"/>
    <property type="match status" value="10"/>
</dbReference>
<dbReference type="PANTHER" id="PTHR45586:SF1">
    <property type="entry name" value="LIPOPOLYSACCHARIDE ASSEMBLY PROTEIN B"/>
    <property type="match status" value="1"/>
</dbReference>
<name>A0A5C1ASW8_9BACT</name>
<keyword evidence="1" id="KW-0677">Repeat</keyword>
<evidence type="ECO:0000256" key="1">
    <source>
        <dbReference type="ARBA" id="ARBA00022737"/>
    </source>
</evidence>
<feature type="repeat" description="TPR" evidence="3">
    <location>
        <begin position="1021"/>
        <end position="1054"/>
    </location>
</feature>
<dbReference type="PROSITE" id="PS50005">
    <property type="entry name" value="TPR"/>
    <property type="match status" value="2"/>
</dbReference>
<dbReference type="InterPro" id="IPR019734">
    <property type="entry name" value="TPR_rpt"/>
</dbReference>
<keyword evidence="2 3" id="KW-0802">TPR repeat</keyword>
<evidence type="ECO:0000313" key="5">
    <source>
        <dbReference type="Proteomes" id="UP000324974"/>
    </source>
</evidence>
<evidence type="ECO:0000313" key="4">
    <source>
        <dbReference type="EMBL" id="QEL20008.1"/>
    </source>
</evidence>
<evidence type="ECO:0000256" key="3">
    <source>
        <dbReference type="PROSITE-ProRule" id="PRU00339"/>
    </source>
</evidence>
<gene>
    <name evidence="4" type="ORF">PX52LOC_07092</name>
</gene>
<dbReference type="RefSeq" id="WP_149114340.1">
    <property type="nucleotide sequence ID" value="NZ_CP042425.1"/>
</dbReference>
<dbReference type="SUPFAM" id="SSF48452">
    <property type="entry name" value="TPR-like"/>
    <property type="match status" value="5"/>
</dbReference>
<accession>A0A5C1ASW8</accession>
<dbReference type="PANTHER" id="PTHR45586">
    <property type="entry name" value="TPR REPEAT-CONTAINING PROTEIN PA4667"/>
    <property type="match status" value="1"/>
</dbReference>
<dbReference type="Gene3D" id="1.25.40.10">
    <property type="entry name" value="Tetratricopeptide repeat domain"/>
    <property type="match status" value="5"/>
</dbReference>
<reference evidence="5" key="1">
    <citation type="submission" date="2019-08" db="EMBL/GenBank/DDBJ databases">
        <title>Limnoglobus roseus gen. nov., sp. nov., a novel freshwater planctomycete with a giant genome from the family Gemmataceae.</title>
        <authorList>
            <person name="Kulichevskaya I.S."/>
            <person name="Naumoff D.G."/>
            <person name="Miroshnikov K."/>
            <person name="Ivanova A."/>
            <person name="Philippov D.A."/>
            <person name="Hakobyan A."/>
            <person name="Rijpstra I.C."/>
            <person name="Sinninghe Damste J.S."/>
            <person name="Liesack W."/>
            <person name="Dedysh S.N."/>
        </authorList>
    </citation>
    <scope>NUCLEOTIDE SEQUENCE [LARGE SCALE GENOMIC DNA]</scope>
    <source>
        <strain evidence="5">PX52</strain>
    </source>
</reference>
<evidence type="ECO:0000256" key="2">
    <source>
        <dbReference type="ARBA" id="ARBA00022803"/>
    </source>
</evidence>
<dbReference type="KEGG" id="lrs:PX52LOC_07092"/>
<keyword evidence="5" id="KW-1185">Reference proteome</keyword>
<dbReference type="Pfam" id="PF13432">
    <property type="entry name" value="TPR_16"/>
    <property type="match status" value="2"/>
</dbReference>
<dbReference type="InterPro" id="IPR011990">
    <property type="entry name" value="TPR-like_helical_dom_sf"/>
</dbReference>
<dbReference type="Pfam" id="PF13174">
    <property type="entry name" value="TPR_6"/>
    <property type="match status" value="1"/>
</dbReference>
<proteinExistence type="predicted"/>
<dbReference type="Proteomes" id="UP000324974">
    <property type="component" value="Chromosome"/>
</dbReference>
<feature type="repeat" description="TPR" evidence="3">
    <location>
        <begin position="140"/>
        <end position="173"/>
    </location>
</feature>
<protein>
    <submittedName>
        <fullName evidence="4">Tetratricopeptide repeat protein</fullName>
    </submittedName>
</protein>
<sequence>MPTINKRFLFQLFFVLALFAGLLVGAHTIQASRIPEALKRQAERAADASKPDAAVRYLRQYLEFRPNDADIQERLAELLRQRSGQSSRSELVFLYDKILRTDPGRQSVRLEAVVACLQLNRYTDAAAHAEVYLKESPNDATAWRHLARAQVGQRQFDAAQKSFETAIAKAPQELVGYQVYAEFLWYDHKKIADAKAAYDRMVTALPTRPETYLDRAKFLMRSAEPTAAVPALKDDPVLSDLNRAGELAPTNPDVALFRGERLQRHREVLAARASYLDGLKHNPDHERLSLSLAWLEVNRGNLPGAVQVLEEALERSKDGIEIVVPLADLLMLSGDASRTQGIIDKLESKRGKNVKPRANYLRGRLAMQRQKWDEAIAVFTALRAESLDLPVLETRANLLLAACYQQTGDAAKAIECLQMVTLKEPSNLDARVAVAQAFLNAGKFADAVREYETAAANAAASPAVIDTLVQLKARRAASASAGKDLERQAVEFANRLGQKTADGGLILADYARTAGKPRASVDILQKTLVKHATDPRVWVKLSEAVADTTGVPAGLAILDEAQGAVGDNADLRLARAELYVRDPAQLRPITNLETQTESWTEEDQTRLLHGLIDLSDRQGDGANVIRLYKKLAARRPRDTTGWLALCRRGWAAGDEATATEAAAALQKLDGKPAESDALCTTWREMAKGEASLSALKSFGEKPNRGDACIAVARQYERESQLPKAAALYARAVLLEPLQFDPAKAYLSFLVRHGEDAELTRYVGQLTTDPRWASEPFLRVAHSVLMSVRDSKTADRLLTACRPHIERQPGGLGWLADVYSKLKRPQDAFSLCERAIAVAGTTPDDWLRYAIRKAEVSGREAGVAVVLAAKAKLPPPAFASLAASFTESRVGKGAVIATDSAAELRTSAEARLSILLAQLNRTEAVRLLEQFLANDHITAADGAWGRRKLAMLLTVRGEPSDRKRAFELLVEDVGDTVEDKRTTVAVMASLYRFLDGSDRSAVLAKAVAILEEMTAKADKSSARDLYNLSQLYRAAGQTTQAVGAIQKLLNTNPDNVEYLLAALGILNDAQQRDAAQPFADRLLAVAPNDFRVVSAVAHFECQRGHPDRANALADRYERTADTAAGEQTRKSAQAAALLDDCSRLPGVAKTPAAAKLVDAAVTKYESILHARPEVLAALANSLAANGRVSDAFAAIERSAKVLPVRYRALAGVDAAHAGGVGEPQKVQLRAWLDEAIAQEPASQSLRLADAEFFTLTNDLPAATKIYEAVLKQDPRNPVALNNLAWILAPKPEAAAQAQTLLDRAATESGLTGELLDTRSRIRIAAGQFALAEQDAAEALKQEKTPLRYFHLALAQREQQPAKGAVAFQEAKKRGLDAKAVHPLDRQLLQNFERAQ</sequence>
<dbReference type="EMBL" id="CP042425">
    <property type="protein sequence ID" value="QEL20008.1"/>
    <property type="molecule type" value="Genomic_DNA"/>
</dbReference>
<dbReference type="Pfam" id="PF14559">
    <property type="entry name" value="TPR_19"/>
    <property type="match status" value="1"/>
</dbReference>
<dbReference type="OrthoDB" id="224706at2"/>
<organism evidence="4 5">
    <name type="scientific">Limnoglobus roseus</name>
    <dbReference type="NCBI Taxonomy" id="2598579"/>
    <lineage>
        <taxon>Bacteria</taxon>
        <taxon>Pseudomonadati</taxon>
        <taxon>Planctomycetota</taxon>
        <taxon>Planctomycetia</taxon>
        <taxon>Gemmatales</taxon>
        <taxon>Gemmataceae</taxon>
        <taxon>Limnoglobus</taxon>
    </lineage>
</organism>